<comment type="function">
    <text evidence="2 7">Catalyzes the formation of N(7)-methylguanine at position 46 (m7G46) in tRNA.</text>
</comment>
<dbReference type="Proteomes" id="UP000466864">
    <property type="component" value="Unassembled WGS sequence"/>
</dbReference>
<organism evidence="8 9">
    <name type="scientific">Bilifractor porci</name>
    <dbReference type="NCBI Taxonomy" id="2606636"/>
    <lineage>
        <taxon>Bacteria</taxon>
        <taxon>Bacillati</taxon>
        <taxon>Bacillota</taxon>
        <taxon>Clostridia</taxon>
        <taxon>Lachnospirales</taxon>
        <taxon>Lachnospiraceae</taxon>
        <taxon>Bilifractor</taxon>
    </lineage>
</organism>
<dbReference type="PROSITE" id="PS51625">
    <property type="entry name" value="SAM_MT_TRMB"/>
    <property type="match status" value="1"/>
</dbReference>
<comment type="caution">
    <text evidence="7">Lacks conserved residue(s) required for the propagation of feature annotation.</text>
</comment>
<dbReference type="SUPFAM" id="SSF53335">
    <property type="entry name" value="S-adenosyl-L-methionine-dependent methyltransferases"/>
    <property type="match status" value="1"/>
</dbReference>
<dbReference type="PANTHER" id="PTHR23417">
    <property type="entry name" value="3-DEOXY-D-MANNO-OCTULOSONIC-ACID TRANSFERASE/TRNA GUANINE-N 7 - -METHYLTRANSFERASE"/>
    <property type="match status" value="1"/>
</dbReference>
<dbReference type="RefSeq" id="WP_154457789.1">
    <property type="nucleotide sequence ID" value="NZ_VUMV01000003.1"/>
</dbReference>
<evidence type="ECO:0000256" key="1">
    <source>
        <dbReference type="ARBA" id="ARBA00000142"/>
    </source>
</evidence>
<dbReference type="UniPathway" id="UPA00989"/>
<dbReference type="GO" id="GO:0043527">
    <property type="term" value="C:tRNA methyltransferase complex"/>
    <property type="evidence" value="ECO:0007669"/>
    <property type="project" value="TreeGrafter"/>
</dbReference>
<comment type="pathway">
    <text evidence="7">tRNA modification; N(7)-methylguanine-tRNA biosynthesis.</text>
</comment>
<dbReference type="PANTHER" id="PTHR23417:SF14">
    <property type="entry name" value="PENTACOTRIPEPTIDE-REPEAT REGION OF PRORP DOMAIN-CONTAINING PROTEIN"/>
    <property type="match status" value="1"/>
</dbReference>
<keyword evidence="6 7" id="KW-0819">tRNA processing</keyword>
<feature type="binding site" evidence="7">
    <location>
        <position position="68"/>
    </location>
    <ligand>
        <name>S-adenosyl-L-methionine</name>
        <dbReference type="ChEBI" id="CHEBI:59789"/>
    </ligand>
</feature>
<protein>
    <recommendedName>
        <fullName evidence="7">tRNA (guanine-N(7)-)-methyltransferase</fullName>
        <ecNumber evidence="7">2.1.1.33</ecNumber>
    </recommendedName>
    <alternativeName>
        <fullName evidence="7">tRNA (guanine(46)-N(7))-methyltransferase</fullName>
    </alternativeName>
    <alternativeName>
        <fullName evidence="7">tRNA(m7G46)-methyltransferase</fullName>
    </alternativeName>
</protein>
<comment type="caution">
    <text evidence="8">The sequence shown here is derived from an EMBL/GenBank/DDBJ whole genome shotgun (WGS) entry which is preliminary data.</text>
</comment>
<proteinExistence type="inferred from homology"/>
<accession>A0A7X2P7W8</accession>
<dbReference type="EC" id="2.1.1.33" evidence="7"/>
<evidence type="ECO:0000256" key="6">
    <source>
        <dbReference type="ARBA" id="ARBA00022694"/>
    </source>
</evidence>
<dbReference type="AlphaFoldDB" id="A0A7X2P7W8"/>
<keyword evidence="4 7" id="KW-0808">Transferase</keyword>
<keyword evidence="9" id="KW-1185">Reference proteome</keyword>
<keyword evidence="3 7" id="KW-0489">Methyltransferase</keyword>
<keyword evidence="5 7" id="KW-0949">S-adenosyl-L-methionine</keyword>
<dbReference type="HAMAP" id="MF_01057">
    <property type="entry name" value="tRNA_methyltr_TrmB"/>
    <property type="match status" value="1"/>
</dbReference>
<name>A0A7X2P7W8_9FIRM</name>
<evidence type="ECO:0000256" key="2">
    <source>
        <dbReference type="ARBA" id="ARBA00003015"/>
    </source>
</evidence>
<sequence>MRLRNIPGSKEAIDASDFVVHDSSAQKGHWQELFPSPSPLYAEIGMGKGRFLMDMAAAYPDRNFIGIEMYSSVLIRAIEKAEKRALGENAPTRAQMIHSARAELQGGGSLEDASADSAPGPDLSEKRESFLRSCNFRFLRLDARELESAFAPGEIAGIYLNFSDPWPKDRHAHRRLTSRQFLKRYETVLQPEGTIEFKTDNIDLFRFSLTEIREAGWELLAYTFDLHHDPELNTGNIMTEYEEKFSSRGNKICKLIARKPDV</sequence>
<dbReference type="EMBL" id="VUMV01000003">
    <property type="protein sequence ID" value="MST81885.1"/>
    <property type="molecule type" value="Genomic_DNA"/>
</dbReference>
<dbReference type="GO" id="GO:0008176">
    <property type="term" value="F:tRNA (guanine(46)-N7)-methyltransferase activity"/>
    <property type="evidence" value="ECO:0007669"/>
    <property type="project" value="UniProtKB-UniRule"/>
</dbReference>
<evidence type="ECO:0000313" key="9">
    <source>
        <dbReference type="Proteomes" id="UP000466864"/>
    </source>
</evidence>
<feature type="binding site" evidence="7">
    <location>
        <begin position="239"/>
        <end position="242"/>
    </location>
    <ligand>
        <name>substrate</name>
    </ligand>
</feature>
<dbReference type="Gene3D" id="3.40.50.150">
    <property type="entry name" value="Vaccinia Virus protein VP39"/>
    <property type="match status" value="1"/>
</dbReference>
<feature type="binding site" evidence="7">
    <location>
        <position position="164"/>
    </location>
    <ligand>
        <name>S-adenosyl-L-methionine</name>
        <dbReference type="ChEBI" id="CHEBI:59789"/>
    </ligand>
</feature>
<comment type="similarity">
    <text evidence="7">Belongs to the class I-like SAM-binding methyltransferase superfamily. TrmB family.</text>
</comment>
<dbReference type="InterPro" id="IPR029063">
    <property type="entry name" value="SAM-dependent_MTases_sf"/>
</dbReference>
<feature type="binding site" evidence="7">
    <location>
        <position position="200"/>
    </location>
    <ligand>
        <name>substrate</name>
    </ligand>
</feature>
<evidence type="ECO:0000313" key="8">
    <source>
        <dbReference type="EMBL" id="MST81885.1"/>
    </source>
</evidence>
<dbReference type="InterPro" id="IPR003358">
    <property type="entry name" value="tRNA_(Gua-N-7)_MeTrfase_Trmb"/>
</dbReference>
<evidence type="ECO:0000256" key="4">
    <source>
        <dbReference type="ARBA" id="ARBA00022679"/>
    </source>
</evidence>
<feature type="binding site" evidence="7">
    <location>
        <position position="142"/>
    </location>
    <ligand>
        <name>S-adenosyl-L-methionine</name>
        <dbReference type="ChEBI" id="CHEBI:59789"/>
    </ligand>
</feature>
<dbReference type="Pfam" id="PF02390">
    <property type="entry name" value="Methyltransf_4"/>
    <property type="match status" value="2"/>
</dbReference>
<evidence type="ECO:0000256" key="5">
    <source>
        <dbReference type="ARBA" id="ARBA00022691"/>
    </source>
</evidence>
<evidence type="ECO:0000256" key="3">
    <source>
        <dbReference type="ARBA" id="ARBA00022603"/>
    </source>
</evidence>
<feature type="binding site" evidence="7">
    <location>
        <position position="168"/>
    </location>
    <ligand>
        <name>substrate</name>
    </ligand>
</feature>
<comment type="catalytic activity">
    <reaction evidence="1 7">
        <text>guanosine(46) in tRNA + S-adenosyl-L-methionine = N(7)-methylguanosine(46) in tRNA + S-adenosyl-L-homocysteine</text>
        <dbReference type="Rhea" id="RHEA:42708"/>
        <dbReference type="Rhea" id="RHEA-COMP:10188"/>
        <dbReference type="Rhea" id="RHEA-COMP:10189"/>
        <dbReference type="ChEBI" id="CHEBI:57856"/>
        <dbReference type="ChEBI" id="CHEBI:59789"/>
        <dbReference type="ChEBI" id="CHEBI:74269"/>
        <dbReference type="ChEBI" id="CHEBI:74480"/>
        <dbReference type="EC" id="2.1.1.33"/>
    </reaction>
</comment>
<dbReference type="InterPro" id="IPR055361">
    <property type="entry name" value="tRNA_methyltr_TrmB_bact"/>
</dbReference>
<gene>
    <name evidence="7" type="primary">trmB</name>
    <name evidence="8" type="ORF">FYJ60_06100</name>
</gene>
<evidence type="ECO:0000256" key="7">
    <source>
        <dbReference type="HAMAP-Rule" id="MF_01057"/>
    </source>
</evidence>
<reference evidence="8 9" key="1">
    <citation type="submission" date="2019-08" db="EMBL/GenBank/DDBJ databases">
        <title>In-depth cultivation of the pig gut microbiome towards novel bacterial diversity and tailored functional studies.</title>
        <authorList>
            <person name="Wylensek D."/>
            <person name="Hitch T.C.A."/>
            <person name="Clavel T."/>
        </authorList>
    </citation>
    <scope>NUCLEOTIDE SEQUENCE [LARGE SCALE GENOMIC DNA]</scope>
    <source>
        <strain evidence="8 9">Oil+RF-744-WCA-WT-13</strain>
    </source>
</reference>
<feature type="binding site" evidence="7">
    <location>
        <position position="43"/>
    </location>
    <ligand>
        <name>S-adenosyl-L-methionine</name>
        <dbReference type="ChEBI" id="CHEBI:59789"/>
    </ligand>
</feature>